<feature type="chain" id="PRO_5032748008" evidence="1">
    <location>
        <begin position="24"/>
        <end position="138"/>
    </location>
</feature>
<dbReference type="Proteomes" id="UP000435649">
    <property type="component" value="Unassembled WGS sequence"/>
</dbReference>
<gene>
    <name evidence="2" type="ORF">FYJ85_00300</name>
</gene>
<reference evidence="2 3" key="1">
    <citation type="submission" date="2019-08" db="EMBL/GenBank/DDBJ databases">
        <title>In-depth cultivation of the pig gut microbiome towards novel bacterial diversity and tailored functional studies.</title>
        <authorList>
            <person name="Wylensek D."/>
            <person name="Hitch T.C.A."/>
            <person name="Clavel T."/>
        </authorList>
    </citation>
    <scope>NUCLEOTIDE SEQUENCE [LARGE SCALE GENOMIC DNA]</scope>
    <source>
        <strain evidence="2 3">BBE-744-WT-12</strain>
    </source>
</reference>
<evidence type="ECO:0000313" key="2">
    <source>
        <dbReference type="EMBL" id="MST95487.1"/>
    </source>
</evidence>
<comment type="caution">
    <text evidence="2">The sequence shown here is derived from an EMBL/GenBank/DDBJ whole genome shotgun (WGS) entry which is preliminary data.</text>
</comment>
<keyword evidence="3" id="KW-1185">Reference proteome</keyword>
<organism evidence="2 3">
    <name type="scientific">Victivallis lenta</name>
    <dbReference type="NCBI Taxonomy" id="2606640"/>
    <lineage>
        <taxon>Bacteria</taxon>
        <taxon>Pseudomonadati</taxon>
        <taxon>Lentisphaerota</taxon>
        <taxon>Lentisphaeria</taxon>
        <taxon>Victivallales</taxon>
        <taxon>Victivallaceae</taxon>
        <taxon>Victivallis</taxon>
    </lineage>
</organism>
<sequence length="138" mass="15102">MKKIIIALAVIAATLLLPGCSHNTGAFTLGTRINAGLDPQNATANLSYTDGLNVVDVSRENTSWDIEIDADNGVSVDDSTGTVKGVKRLRRDVGPQITGYLVDLAAKDPEMAKTYVKSMKLYWQYRLEKLREADSRTE</sequence>
<evidence type="ECO:0000313" key="3">
    <source>
        <dbReference type="Proteomes" id="UP000435649"/>
    </source>
</evidence>
<protein>
    <submittedName>
        <fullName evidence="2">Uncharacterized protein</fullName>
    </submittedName>
</protein>
<feature type="signal peptide" evidence="1">
    <location>
        <begin position="1"/>
        <end position="23"/>
    </location>
</feature>
<evidence type="ECO:0000256" key="1">
    <source>
        <dbReference type="SAM" id="SignalP"/>
    </source>
</evidence>
<proteinExistence type="predicted"/>
<name>A0A844FWB8_9BACT</name>
<accession>A0A844FWB8</accession>
<dbReference type="EMBL" id="VUNS01000001">
    <property type="protein sequence ID" value="MST95487.1"/>
    <property type="molecule type" value="Genomic_DNA"/>
</dbReference>
<dbReference type="AlphaFoldDB" id="A0A844FWB8"/>
<keyword evidence="1" id="KW-0732">Signal</keyword>
<dbReference type="RefSeq" id="WP_154416619.1">
    <property type="nucleotide sequence ID" value="NZ_VUNS01000001.1"/>
</dbReference>